<proteinExistence type="predicted"/>
<gene>
    <name evidence="1" type="ORF">EV182_007808</name>
</gene>
<keyword evidence="2" id="KW-1185">Reference proteome</keyword>
<dbReference type="Proteomes" id="UP001145114">
    <property type="component" value="Unassembled WGS sequence"/>
</dbReference>
<comment type="caution">
    <text evidence="1">The sequence shown here is derived from an EMBL/GenBank/DDBJ whole genome shotgun (WGS) entry which is preliminary data.</text>
</comment>
<feature type="non-terminal residue" evidence="1">
    <location>
        <position position="1"/>
    </location>
</feature>
<accession>A0ACC1HJ77</accession>
<sequence>EILENRRRSGQLATDRIAHNRQLQARQDGAGYEEIQAKLDEAARRRREHLDTVVEKARRIAISGSDASAAAEVADGQSLMEELTTKMAAAEQRREALINNKIKLLRTTLSRLDPARESQESLRLAKLAEIRDRLQEAESRRNAWLEQRVEAAKHLGSSSGAGSSLANRRTAPPMDSGFVLVGEDDEVDWDEATYEERLEELETKLNAAHERRENLFNKIRETNAARSRAFKERMEERELEKIQRLDKINDRMQQAEERRQEALESR</sequence>
<feature type="non-terminal residue" evidence="1">
    <location>
        <position position="266"/>
    </location>
</feature>
<reference evidence="1" key="1">
    <citation type="submission" date="2022-06" db="EMBL/GenBank/DDBJ databases">
        <title>Phylogenomic reconstructions and comparative analyses of Kickxellomycotina fungi.</title>
        <authorList>
            <person name="Reynolds N.K."/>
            <person name="Stajich J.E."/>
            <person name="Barry K."/>
            <person name="Grigoriev I.V."/>
            <person name="Crous P."/>
            <person name="Smith M.E."/>
        </authorList>
    </citation>
    <scope>NUCLEOTIDE SEQUENCE</scope>
    <source>
        <strain evidence="1">RSA 2271</strain>
    </source>
</reference>
<protein>
    <submittedName>
        <fullName evidence="1">Uncharacterized protein</fullName>
    </submittedName>
</protein>
<evidence type="ECO:0000313" key="2">
    <source>
        <dbReference type="Proteomes" id="UP001145114"/>
    </source>
</evidence>
<dbReference type="EMBL" id="JAMZIH010003764">
    <property type="protein sequence ID" value="KAJ1676625.1"/>
    <property type="molecule type" value="Genomic_DNA"/>
</dbReference>
<evidence type="ECO:0000313" key="1">
    <source>
        <dbReference type="EMBL" id="KAJ1676625.1"/>
    </source>
</evidence>
<organism evidence="1 2">
    <name type="scientific">Spiromyces aspiralis</name>
    <dbReference type="NCBI Taxonomy" id="68401"/>
    <lineage>
        <taxon>Eukaryota</taxon>
        <taxon>Fungi</taxon>
        <taxon>Fungi incertae sedis</taxon>
        <taxon>Zoopagomycota</taxon>
        <taxon>Kickxellomycotina</taxon>
        <taxon>Kickxellomycetes</taxon>
        <taxon>Kickxellales</taxon>
        <taxon>Kickxellaceae</taxon>
        <taxon>Spiromyces</taxon>
    </lineage>
</organism>
<name>A0ACC1HJ77_9FUNG</name>